<keyword evidence="3" id="KW-1185">Reference proteome</keyword>
<dbReference type="InterPro" id="IPR051693">
    <property type="entry name" value="UPF0046_metallophosphoest"/>
</dbReference>
<dbReference type="EMBL" id="JAZGSY010000107">
    <property type="protein sequence ID" value="KAL1840580.1"/>
    <property type="molecule type" value="Genomic_DNA"/>
</dbReference>
<reference evidence="2 3" key="1">
    <citation type="journal article" date="2024" name="Commun. Biol.">
        <title>Comparative genomic analysis of thermophilic fungi reveals convergent evolutionary adaptations and gene losses.</title>
        <authorList>
            <person name="Steindorff A.S."/>
            <person name="Aguilar-Pontes M.V."/>
            <person name="Robinson A.J."/>
            <person name="Andreopoulos B."/>
            <person name="LaButti K."/>
            <person name="Kuo A."/>
            <person name="Mondo S."/>
            <person name="Riley R."/>
            <person name="Otillar R."/>
            <person name="Haridas S."/>
            <person name="Lipzen A."/>
            <person name="Grimwood J."/>
            <person name="Schmutz J."/>
            <person name="Clum A."/>
            <person name="Reid I.D."/>
            <person name="Moisan M.C."/>
            <person name="Butler G."/>
            <person name="Nguyen T.T.M."/>
            <person name="Dewar K."/>
            <person name="Conant G."/>
            <person name="Drula E."/>
            <person name="Henrissat B."/>
            <person name="Hansel C."/>
            <person name="Singer S."/>
            <person name="Hutchinson M.I."/>
            <person name="de Vries R.P."/>
            <person name="Natvig D.O."/>
            <person name="Powell A.J."/>
            <person name="Tsang A."/>
            <person name="Grigoriev I.V."/>
        </authorList>
    </citation>
    <scope>NUCLEOTIDE SEQUENCE [LARGE SCALE GENOMIC DNA]</scope>
    <source>
        <strain evidence="2 3">CBS 620.91</strain>
    </source>
</reference>
<dbReference type="InterPro" id="IPR004843">
    <property type="entry name" value="Calcineurin-like_PHP"/>
</dbReference>
<evidence type="ECO:0000313" key="2">
    <source>
        <dbReference type="EMBL" id="KAL1840580.1"/>
    </source>
</evidence>
<dbReference type="CDD" id="cd07379">
    <property type="entry name" value="MPP_239FB"/>
    <property type="match status" value="1"/>
</dbReference>
<dbReference type="Proteomes" id="UP001583172">
    <property type="component" value="Unassembled WGS sequence"/>
</dbReference>
<protein>
    <recommendedName>
        <fullName evidence="1">Calcineurin-like phosphoesterase domain-containing protein</fullName>
    </recommendedName>
</protein>
<name>A0ABR3VG65_HUMIN</name>
<evidence type="ECO:0000313" key="3">
    <source>
        <dbReference type="Proteomes" id="UP001583172"/>
    </source>
</evidence>
<dbReference type="InterPro" id="IPR029052">
    <property type="entry name" value="Metallo-depent_PP-like"/>
</dbReference>
<evidence type="ECO:0000259" key="1">
    <source>
        <dbReference type="Pfam" id="PF00149"/>
    </source>
</evidence>
<sequence length="311" mass="34864">MQPPLSVTKSNGLDVLLHRRRPSPWEQFLERPCVFLARMLYTWRQRVPSQPLVEPVSVVCVSDTHNSQPKLPEGDILIHAGDLTQSGTLAELQAQLNWLRAQSHPIKIVVAGNHDMLLDPAFGGRRRDGAGDAAAEREAIDWGDVIYLENEATTITCTNGRQLRVYGSPWSPRLGSWAFQYPRGEDVWAGTVPRDVDILITHGPPKAHLDLQGIGCEHLLSELWRVRPRLHVFGHVHGGAGTEWLQFDALQAIYERTVRDRGGVRNLLCAVMEFVRSVFRPVVEAKCLLVNAAVVGGLREDERRRPIKVVI</sequence>
<dbReference type="Gene3D" id="3.60.21.10">
    <property type="match status" value="1"/>
</dbReference>
<dbReference type="Pfam" id="PF00149">
    <property type="entry name" value="Metallophos"/>
    <property type="match status" value="1"/>
</dbReference>
<comment type="caution">
    <text evidence="2">The sequence shown here is derived from an EMBL/GenBank/DDBJ whole genome shotgun (WGS) entry which is preliminary data.</text>
</comment>
<dbReference type="PANTHER" id="PTHR12905:SF18">
    <property type="entry name" value="ESTER HYDROLASE, PUTATIVE (AFU_ORTHOLOGUE AFUA_4G03130)-RELATED"/>
    <property type="match status" value="1"/>
</dbReference>
<dbReference type="SUPFAM" id="SSF56300">
    <property type="entry name" value="Metallo-dependent phosphatases"/>
    <property type="match status" value="1"/>
</dbReference>
<gene>
    <name evidence="2" type="ORF">VTJ49DRAFT_312</name>
</gene>
<accession>A0ABR3VG65</accession>
<feature type="domain" description="Calcineurin-like phosphoesterase" evidence="1">
    <location>
        <begin position="72"/>
        <end position="238"/>
    </location>
</feature>
<proteinExistence type="predicted"/>
<organism evidence="2 3">
    <name type="scientific">Humicola insolens</name>
    <name type="common">Soft-rot fungus</name>
    <dbReference type="NCBI Taxonomy" id="85995"/>
    <lineage>
        <taxon>Eukaryota</taxon>
        <taxon>Fungi</taxon>
        <taxon>Dikarya</taxon>
        <taxon>Ascomycota</taxon>
        <taxon>Pezizomycotina</taxon>
        <taxon>Sordariomycetes</taxon>
        <taxon>Sordariomycetidae</taxon>
        <taxon>Sordariales</taxon>
        <taxon>Chaetomiaceae</taxon>
        <taxon>Mycothermus</taxon>
    </lineage>
</organism>
<dbReference type="PANTHER" id="PTHR12905">
    <property type="entry name" value="METALLOPHOSPHOESTERASE"/>
    <property type="match status" value="1"/>
</dbReference>